<keyword evidence="4" id="KW-0653">Protein transport</keyword>
<feature type="transmembrane region" description="Helical" evidence="8">
    <location>
        <begin position="219"/>
        <end position="240"/>
    </location>
</feature>
<feature type="transmembrane region" description="Helical" evidence="8">
    <location>
        <begin position="400"/>
        <end position="419"/>
    </location>
</feature>
<dbReference type="GO" id="GO:0016020">
    <property type="term" value="C:membrane"/>
    <property type="evidence" value="ECO:0007669"/>
    <property type="project" value="UniProtKB-SubCell"/>
</dbReference>
<feature type="transmembrane region" description="Helical" evidence="8">
    <location>
        <begin position="367"/>
        <end position="388"/>
    </location>
</feature>
<evidence type="ECO:0000313" key="10">
    <source>
        <dbReference type="Proteomes" id="UP000580250"/>
    </source>
</evidence>
<name>A0A6V7W126_MELEN</name>
<evidence type="ECO:0000256" key="5">
    <source>
        <dbReference type="ARBA" id="ARBA00022989"/>
    </source>
</evidence>
<gene>
    <name evidence="9" type="ORF">MENT_LOCUS32874</name>
</gene>
<accession>A0A6V7W126</accession>
<dbReference type="SUPFAM" id="SSF103473">
    <property type="entry name" value="MFS general substrate transporter"/>
    <property type="match status" value="1"/>
</dbReference>
<dbReference type="EMBL" id="CAJEWN010000380">
    <property type="protein sequence ID" value="CAD2180772.1"/>
    <property type="molecule type" value="Genomic_DNA"/>
</dbReference>
<evidence type="ECO:0000313" key="9">
    <source>
        <dbReference type="EMBL" id="CAD2180772.1"/>
    </source>
</evidence>
<feature type="transmembrane region" description="Helical" evidence="8">
    <location>
        <begin position="749"/>
        <end position="770"/>
    </location>
</feature>
<dbReference type="Pfam" id="PF00854">
    <property type="entry name" value="PTR2"/>
    <property type="match status" value="2"/>
</dbReference>
<feature type="transmembrane region" description="Helical" evidence="8">
    <location>
        <begin position="87"/>
        <end position="104"/>
    </location>
</feature>
<evidence type="ECO:0000256" key="4">
    <source>
        <dbReference type="ARBA" id="ARBA00022856"/>
    </source>
</evidence>
<dbReference type="GO" id="GO:0006857">
    <property type="term" value="P:oligopeptide transport"/>
    <property type="evidence" value="ECO:0007669"/>
    <property type="project" value="InterPro"/>
</dbReference>
<evidence type="ECO:0000256" key="6">
    <source>
        <dbReference type="ARBA" id="ARBA00023136"/>
    </source>
</evidence>
<reference evidence="9 10" key="1">
    <citation type="submission" date="2020-08" db="EMBL/GenBank/DDBJ databases">
        <authorList>
            <person name="Koutsovoulos G."/>
            <person name="Danchin GJ E."/>
        </authorList>
    </citation>
    <scope>NUCLEOTIDE SEQUENCE [LARGE SCALE GENOMIC DNA]</scope>
</reference>
<feature type="transmembrane region" description="Helical" evidence="8">
    <location>
        <begin position="318"/>
        <end position="336"/>
    </location>
</feature>
<keyword evidence="6 8" id="KW-0472">Membrane</keyword>
<feature type="transmembrane region" description="Helical" evidence="8">
    <location>
        <begin position="692"/>
        <end position="711"/>
    </location>
</feature>
<keyword evidence="4" id="KW-0813">Transport</keyword>
<dbReference type="AlphaFoldDB" id="A0A6V7W126"/>
<organism evidence="9 10">
    <name type="scientific">Meloidogyne enterolobii</name>
    <name type="common">Root-knot nematode worm</name>
    <name type="synonym">Meloidogyne mayaguensis</name>
    <dbReference type="NCBI Taxonomy" id="390850"/>
    <lineage>
        <taxon>Eukaryota</taxon>
        <taxon>Metazoa</taxon>
        <taxon>Ecdysozoa</taxon>
        <taxon>Nematoda</taxon>
        <taxon>Chromadorea</taxon>
        <taxon>Rhabditida</taxon>
        <taxon>Tylenchina</taxon>
        <taxon>Tylenchomorpha</taxon>
        <taxon>Tylenchoidea</taxon>
        <taxon>Meloidogynidae</taxon>
        <taxon>Meloidogyninae</taxon>
        <taxon>Meloidogyne</taxon>
    </lineage>
</organism>
<sequence length="798" mass="89948">MLNPVSLTSEKGNNSDEKCSSISDSEKGDFEKEEHTMARSWSEMRRIWPYHTFLIVIMEFSMMLTALNNVFNLYYINVLGFHPDTTVVILNFTGILSGCCRLIGSAISDGYLGKFRAIFFGASIFVIGKIALTTSSFFPPGFPHPWLDFACVLIVIIGTSAMSPSIAPFAGDQFDPHQERMISVFYSIFYAAINIGAVISTIVMPLLRARPCFGRDSCYPLSFSVSTIGVIISFAFFFIGSKWYTKQPPKGNIFGAVYDVVKTARSNKKYAKLPKNHWLDHYFDTHICEDDSKCIELKKEKGDENVCHKQQFIEDFHCLLRLVVVLIPMPMFWALYDQQYNVWMNQALQLDSRIWGGIHLLPDQMQVVNPVLIIVLIFIFQSFIYPFAEKIVRLTPLRKMVAGGFIAAIAFFVSGIVQLRINLTLPEFADDGQAFVSIVNTFAKCPLEITHLETGETRLLLPNTSLINDKTQNRIEMFRVFLGQNNWKIDGIGDDCADLKLELPKVYEFDIKEPMSFFAITTRGAILASAETEKPTGGSGQFKIAVIMAMEDEKVGHNNKLLAFCRIDQKCNQHDGKNFYAFLNKKREHSLKFINYMTTNTTSASSDLTASLHPYIEVRPGSWKLFLLHNKPTKLMEEKLNEEQLKDVEFEMDAQGGIYALIITGTKKDPHATIHQIVPPNSVSILWQLPQIFVISVAEILVSITGLEFVYSQSGPSMKAIASACWSLTSSLGSIIIIIITLLPTKNLAVRAFLFSGAMIIDVLIFAFLAKYCYKYRKNTAAYKEPSLKQNSEEVKSD</sequence>
<dbReference type="PROSITE" id="PS01022">
    <property type="entry name" value="PTR2_1"/>
    <property type="match status" value="1"/>
</dbReference>
<feature type="transmembrane region" description="Helical" evidence="8">
    <location>
        <begin position="47"/>
        <end position="67"/>
    </location>
</feature>
<evidence type="ECO:0000256" key="1">
    <source>
        <dbReference type="ARBA" id="ARBA00004141"/>
    </source>
</evidence>
<comment type="caution">
    <text evidence="9">The sequence shown here is derived from an EMBL/GenBank/DDBJ whole genome shotgun (WGS) entry which is preliminary data.</text>
</comment>
<evidence type="ECO:0000256" key="7">
    <source>
        <dbReference type="SAM" id="MobiDB-lite"/>
    </source>
</evidence>
<dbReference type="InterPro" id="IPR036259">
    <property type="entry name" value="MFS_trans_sf"/>
</dbReference>
<feature type="region of interest" description="Disordered" evidence="7">
    <location>
        <begin position="1"/>
        <end position="31"/>
    </location>
</feature>
<dbReference type="InterPro" id="IPR000109">
    <property type="entry name" value="POT_fam"/>
</dbReference>
<proteinExistence type="inferred from homology"/>
<protein>
    <submittedName>
        <fullName evidence="9">Uncharacterized protein</fullName>
    </submittedName>
</protein>
<dbReference type="InterPro" id="IPR018456">
    <property type="entry name" value="PTR2_symporter_CS"/>
</dbReference>
<comment type="similarity">
    <text evidence="2">Belongs to the major facilitator superfamily. Proton-dependent oligopeptide transporter (POT/PTR) (TC 2.A.17) family.</text>
</comment>
<feature type="transmembrane region" description="Helical" evidence="8">
    <location>
        <begin position="184"/>
        <end position="207"/>
    </location>
</feature>
<feature type="transmembrane region" description="Helical" evidence="8">
    <location>
        <begin position="723"/>
        <end position="743"/>
    </location>
</feature>
<dbReference type="GO" id="GO:0022857">
    <property type="term" value="F:transmembrane transporter activity"/>
    <property type="evidence" value="ECO:0007669"/>
    <property type="project" value="InterPro"/>
</dbReference>
<feature type="compositionally biased region" description="Basic and acidic residues" evidence="7">
    <location>
        <begin position="13"/>
        <end position="31"/>
    </location>
</feature>
<evidence type="ECO:0000256" key="3">
    <source>
        <dbReference type="ARBA" id="ARBA00022692"/>
    </source>
</evidence>
<keyword evidence="5 8" id="KW-1133">Transmembrane helix</keyword>
<feature type="compositionally biased region" description="Polar residues" evidence="7">
    <location>
        <begin position="1"/>
        <end position="12"/>
    </location>
</feature>
<comment type="subcellular location">
    <subcellularLocation>
        <location evidence="1">Membrane</location>
        <topology evidence="1">Multi-pass membrane protein</topology>
    </subcellularLocation>
</comment>
<keyword evidence="3 8" id="KW-0812">Transmembrane</keyword>
<keyword evidence="4" id="KW-0571">Peptide transport</keyword>
<dbReference type="OrthoDB" id="205993at2759"/>
<evidence type="ECO:0000256" key="2">
    <source>
        <dbReference type="ARBA" id="ARBA00005982"/>
    </source>
</evidence>
<dbReference type="PANTHER" id="PTHR11654">
    <property type="entry name" value="OLIGOPEPTIDE TRANSPORTER-RELATED"/>
    <property type="match status" value="1"/>
</dbReference>
<dbReference type="Gene3D" id="1.20.1250.20">
    <property type="entry name" value="MFS general substrate transporter like domains"/>
    <property type="match status" value="2"/>
</dbReference>
<feature type="transmembrane region" description="Helical" evidence="8">
    <location>
        <begin position="144"/>
        <end position="163"/>
    </location>
</feature>
<dbReference type="Proteomes" id="UP000580250">
    <property type="component" value="Unassembled WGS sequence"/>
</dbReference>
<feature type="transmembrane region" description="Helical" evidence="8">
    <location>
        <begin position="116"/>
        <end position="138"/>
    </location>
</feature>
<evidence type="ECO:0000256" key="8">
    <source>
        <dbReference type="SAM" id="Phobius"/>
    </source>
</evidence>